<feature type="domain" description="EamA" evidence="8">
    <location>
        <begin position="2"/>
        <end position="131"/>
    </location>
</feature>
<evidence type="ECO:0000256" key="6">
    <source>
        <dbReference type="SAM" id="MobiDB-lite"/>
    </source>
</evidence>
<gene>
    <name evidence="9" type="ORF">GCM10020369_18080</name>
</gene>
<reference evidence="10" key="1">
    <citation type="journal article" date="2019" name="Int. J. Syst. Evol. Microbiol.">
        <title>The Global Catalogue of Microorganisms (GCM) 10K type strain sequencing project: providing services to taxonomists for standard genome sequencing and annotation.</title>
        <authorList>
            <consortium name="The Broad Institute Genomics Platform"/>
            <consortium name="The Broad Institute Genome Sequencing Center for Infectious Disease"/>
            <person name="Wu L."/>
            <person name="Ma J."/>
        </authorList>
    </citation>
    <scope>NUCLEOTIDE SEQUENCE [LARGE SCALE GENOMIC DNA]</scope>
    <source>
        <strain evidence="10">JCM 9458</strain>
    </source>
</reference>
<evidence type="ECO:0000259" key="8">
    <source>
        <dbReference type="Pfam" id="PF00892"/>
    </source>
</evidence>
<organism evidence="9 10">
    <name type="scientific">Cryptosporangium minutisporangium</name>
    <dbReference type="NCBI Taxonomy" id="113569"/>
    <lineage>
        <taxon>Bacteria</taxon>
        <taxon>Bacillati</taxon>
        <taxon>Actinomycetota</taxon>
        <taxon>Actinomycetes</taxon>
        <taxon>Cryptosporangiales</taxon>
        <taxon>Cryptosporangiaceae</taxon>
        <taxon>Cryptosporangium</taxon>
    </lineage>
</organism>
<keyword evidence="3 7" id="KW-0812">Transmembrane</keyword>
<feature type="transmembrane region" description="Helical" evidence="7">
    <location>
        <begin position="172"/>
        <end position="189"/>
    </location>
</feature>
<keyword evidence="10" id="KW-1185">Reference proteome</keyword>
<dbReference type="InterPro" id="IPR050638">
    <property type="entry name" value="AA-Vitamin_Transporters"/>
</dbReference>
<dbReference type="InterPro" id="IPR000620">
    <property type="entry name" value="EamA_dom"/>
</dbReference>
<evidence type="ECO:0000256" key="4">
    <source>
        <dbReference type="ARBA" id="ARBA00022989"/>
    </source>
</evidence>
<name>A0ABP6SV55_9ACTN</name>
<evidence type="ECO:0000256" key="2">
    <source>
        <dbReference type="ARBA" id="ARBA00007362"/>
    </source>
</evidence>
<evidence type="ECO:0000256" key="5">
    <source>
        <dbReference type="ARBA" id="ARBA00023136"/>
    </source>
</evidence>
<dbReference type="EMBL" id="BAAAYN010000011">
    <property type="protein sequence ID" value="GAA3385265.1"/>
    <property type="molecule type" value="Genomic_DNA"/>
</dbReference>
<feature type="transmembrane region" description="Helical" evidence="7">
    <location>
        <begin position="82"/>
        <end position="103"/>
    </location>
</feature>
<feature type="transmembrane region" description="Helical" evidence="7">
    <location>
        <begin position="115"/>
        <end position="135"/>
    </location>
</feature>
<feature type="transmembrane region" description="Helical" evidence="7">
    <location>
        <begin position="234"/>
        <end position="251"/>
    </location>
</feature>
<feature type="region of interest" description="Disordered" evidence="6">
    <location>
        <begin position="283"/>
        <end position="306"/>
    </location>
</feature>
<comment type="similarity">
    <text evidence="2">Belongs to the EamA transporter family.</text>
</comment>
<dbReference type="PANTHER" id="PTHR32322:SF2">
    <property type="entry name" value="EAMA DOMAIN-CONTAINING PROTEIN"/>
    <property type="match status" value="1"/>
</dbReference>
<comment type="caution">
    <text evidence="9">The sequence shown here is derived from an EMBL/GenBank/DDBJ whole genome shotgun (WGS) entry which is preliminary data.</text>
</comment>
<dbReference type="Proteomes" id="UP001501676">
    <property type="component" value="Unassembled WGS sequence"/>
</dbReference>
<dbReference type="Pfam" id="PF00892">
    <property type="entry name" value="EamA"/>
    <property type="match status" value="2"/>
</dbReference>
<evidence type="ECO:0000313" key="9">
    <source>
        <dbReference type="EMBL" id="GAA3385265.1"/>
    </source>
</evidence>
<feature type="transmembrane region" description="Helical" evidence="7">
    <location>
        <begin position="58"/>
        <end position="76"/>
    </location>
</feature>
<comment type="subcellular location">
    <subcellularLocation>
        <location evidence="1">Membrane</location>
        <topology evidence="1">Multi-pass membrane protein</topology>
    </subcellularLocation>
</comment>
<feature type="transmembrane region" description="Helical" evidence="7">
    <location>
        <begin position="24"/>
        <end position="46"/>
    </location>
</feature>
<sequence>MLFVIMSVLWGVPYLMIKVAVEGVSVPMVVFARTAIGGLLLLPLALRGGGIRRVLKHWRPVVAFTALEMIGPWFFLTDAERTLPSSLCGLIIATVPVIGAIAVRATGGTERLGRARWIGLAVGLVGVAILVGPNLSGGDAWPTIEVLFTALGYAIAPLIVARYLNDVPGLPLTAVSLSLAAIVYAPAAIVTWPDERPEPQVLWALAGLGLLCTAVAFVVFFALIREVGPARATVFTYVNPAVAVLVGVLVLDEPLTALIVVAFGAILLGSVLATSRDAPAPVAPVAEPLDAPEPHRGESQGETRVG</sequence>
<feature type="transmembrane region" description="Helical" evidence="7">
    <location>
        <begin position="141"/>
        <end position="160"/>
    </location>
</feature>
<dbReference type="PANTHER" id="PTHR32322">
    <property type="entry name" value="INNER MEMBRANE TRANSPORTER"/>
    <property type="match status" value="1"/>
</dbReference>
<keyword evidence="5 7" id="KW-0472">Membrane</keyword>
<feature type="compositionally biased region" description="Basic and acidic residues" evidence="6">
    <location>
        <begin position="292"/>
        <end position="306"/>
    </location>
</feature>
<evidence type="ECO:0000256" key="7">
    <source>
        <dbReference type="SAM" id="Phobius"/>
    </source>
</evidence>
<protein>
    <submittedName>
        <fullName evidence="9">DMT family transporter</fullName>
    </submittedName>
</protein>
<evidence type="ECO:0000256" key="3">
    <source>
        <dbReference type="ARBA" id="ARBA00022692"/>
    </source>
</evidence>
<evidence type="ECO:0000313" key="10">
    <source>
        <dbReference type="Proteomes" id="UP001501676"/>
    </source>
</evidence>
<keyword evidence="4 7" id="KW-1133">Transmembrane helix</keyword>
<evidence type="ECO:0000256" key="1">
    <source>
        <dbReference type="ARBA" id="ARBA00004141"/>
    </source>
</evidence>
<dbReference type="InterPro" id="IPR037185">
    <property type="entry name" value="EmrE-like"/>
</dbReference>
<feature type="domain" description="EamA" evidence="8">
    <location>
        <begin position="146"/>
        <end position="273"/>
    </location>
</feature>
<accession>A0ABP6SV55</accession>
<feature type="transmembrane region" description="Helical" evidence="7">
    <location>
        <begin position="257"/>
        <end position="274"/>
    </location>
</feature>
<proteinExistence type="inferred from homology"/>
<dbReference type="SUPFAM" id="SSF103481">
    <property type="entry name" value="Multidrug resistance efflux transporter EmrE"/>
    <property type="match status" value="2"/>
</dbReference>
<feature type="transmembrane region" description="Helical" evidence="7">
    <location>
        <begin position="201"/>
        <end position="222"/>
    </location>
</feature>